<protein>
    <submittedName>
        <fullName evidence="2">Uncharacterized protein</fullName>
    </submittedName>
</protein>
<gene>
    <name evidence="2" type="ORF">GCM10018980_70330</name>
</gene>
<reference evidence="3" key="1">
    <citation type="journal article" date="2019" name="Int. J. Syst. Evol. Microbiol.">
        <title>The Global Catalogue of Microorganisms (GCM) 10K type strain sequencing project: providing services to taxonomists for standard genome sequencing and annotation.</title>
        <authorList>
            <consortium name="The Broad Institute Genomics Platform"/>
            <consortium name="The Broad Institute Genome Sequencing Center for Infectious Disease"/>
            <person name="Wu L."/>
            <person name="Ma J."/>
        </authorList>
    </citation>
    <scope>NUCLEOTIDE SEQUENCE [LARGE SCALE GENOMIC DNA]</scope>
    <source>
        <strain evidence="3">JCM 4253</strain>
    </source>
</reference>
<keyword evidence="3" id="KW-1185">Reference proteome</keyword>
<name>A0A919KFE0_9ACTN</name>
<comment type="caution">
    <text evidence="2">The sequence shown here is derived from an EMBL/GenBank/DDBJ whole genome shotgun (WGS) entry which is preliminary data.</text>
</comment>
<evidence type="ECO:0000313" key="2">
    <source>
        <dbReference type="EMBL" id="GHG73745.1"/>
    </source>
</evidence>
<dbReference type="EMBL" id="BNBF01000033">
    <property type="protein sequence ID" value="GHG73745.1"/>
    <property type="molecule type" value="Genomic_DNA"/>
</dbReference>
<sequence>MRVVAVQRVKGPDCEDLAMSSPTYTGVSQETVVDSLEVRSAPPEGLQRSSRATMPRVRFL</sequence>
<feature type="region of interest" description="Disordered" evidence="1">
    <location>
        <begin position="38"/>
        <end position="60"/>
    </location>
</feature>
<accession>A0A919KFE0</accession>
<proteinExistence type="predicted"/>
<evidence type="ECO:0000256" key="1">
    <source>
        <dbReference type="SAM" id="MobiDB-lite"/>
    </source>
</evidence>
<evidence type="ECO:0000313" key="3">
    <source>
        <dbReference type="Proteomes" id="UP000619355"/>
    </source>
</evidence>
<dbReference type="Proteomes" id="UP000619355">
    <property type="component" value="Unassembled WGS sequence"/>
</dbReference>
<organism evidence="2 3">
    <name type="scientific">Streptomyces capoamus</name>
    <dbReference type="NCBI Taxonomy" id="68183"/>
    <lineage>
        <taxon>Bacteria</taxon>
        <taxon>Bacillati</taxon>
        <taxon>Actinomycetota</taxon>
        <taxon>Actinomycetes</taxon>
        <taxon>Kitasatosporales</taxon>
        <taxon>Streptomycetaceae</taxon>
        <taxon>Streptomyces</taxon>
    </lineage>
</organism>
<dbReference type="AlphaFoldDB" id="A0A919KFE0"/>